<dbReference type="EMBL" id="SOYY01000009">
    <property type="protein sequence ID" value="KAA0716834.1"/>
    <property type="molecule type" value="Genomic_DNA"/>
</dbReference>
<evidence type="ECO:0000313" key="3">
    <source>
        <dbReference type="Proteomes" id="UP000324632"/>
    </source>
</evidence>
<evidence type="ECO:0000313" key="2">
    <source>
        <dbReference type="EMBL" id="KAA0716834.1"/>
    </source>
</evidence>
<keyword evidence="3" id="KW-1185">Reference proteome</keyword>
<proteinExistence type="predicted"/>
<dbReference type="Proteomes" id="UP000324632">
    <property type="component" value="Chromosome 9"/>
</dbReference>
<organism evidence="2 3">
    <name type="scientific">Triplophysa tibetana</name>
    <dbReference type="NCBI Taxonomy" id="1572043"/>
    <lineage>
        <taxon>Eukaryota</taxon>
        <taxon>Metazoa</taxon>
        <taxon>Chordata</taxon>
        <taxon>Craniata</taxon>
        <taxon>Vertebrata</taxon>
        <taxon>Euteleostomi</taxon>
        <taxon>Actinopterygii</taxon>
        <taxon>Neopterygii</taxon>
        <taxon>Teleostei</taxon>
        <taxon>Ostariophysi</taxon>
        <taxon>Cypriniformes</taxon>
        <taxon>Nemacheilidae</taxon>
        <taxon>Triplophysa</taxon>
    </lineage>
</organism>
<accession>A0A5A9P2V3</accession>
<gene>
    <name evidence="2" type="ORF">E1301_Tti009039</name>
</gene>
<protein>
    <submittedName>
        <fullName evidence="2">Uncharacterized protein</fullName>
    </submittedName>
</protein>
<sequence length="127" mass="13946">MLGSRAENRQAKRVDSGADSNHSADMPSALRTMPPPRQGRRRAQSQREAAARSALLVRPVLYPCTFRCDRCVVQNAPGAQRALLPCLNLKVCHLRPFITTFALVPPVLCILNPTAFLYSDLDQGMGS</sequence>
<name>A0A5A9P2V3_9TELE</name>
<dbReference type="AlphaFoldDB" id="A0A5A9P2V3"/>
<feature type="compositionally biased region" description="Basic and acidic residues" evidence="1">
    <location>
        <begin position="1"/>
        <end position="16"/>
    </location>
</feature>
<reference evidence="2 3" key="1">
    <citation type="journal article" date="2019" name="Mol. Ecol. Resour.">
        <title>Chromosome-level genome assembly of Triplophysa tibetana, a fish adapted to the harsh high-altitude environment of the Tibetan Plateau.</title>
        <authorList>
            <person name="Yang X."/>
            <person name="Liu H."/>
            <person name="Ma Z."/>
            <person name="Zou Y."/>
            <person name="Zou M."/>
            <person name="Mao Y."/>
            <person name="Li X."/>
            <person name="Wang H."/>
            <person name="Chen T."/>
            <person name="Wang W."/>
            <person name="Yang R."/>
        </authorList>
    </citation>
    <scope>NUCLEOTIDE SEQUENCE [LARGE SCALE GENOMIC DNA]</scope>
    <source>
        <strain evidence="2">TTIB1903HZAU</strain>
        <tissue evidence="2">Muscle</tissue>
    </source>
</reference>
<evidence type="ECO:0000256" key="1">
    <source>
        <dbReference type="SAM" id="MobiDB-lite"/>
    </source>
</evidence>
<comment type="caution">
    <text evidence="2">The sequence shown here is derived from an EMBL/GenBank/DDBJ whole genome shotgun (WGS) entry which is preliminary data.</text>
</comment>
<feature type="region of interest" description="Disordered" evidence="1">
    <location>
        <begin position="1"/>
        <end position="50"/>
    </location>
</feature>